<dbReference type="GO" id="GO:0016491">
    <property type="term" value="F:oxidoreductase activity"/>
    <property type="evidence" value="ECO:0007669"/>
    <property type="project" value="UniProtKB-KW"/>
</dbReference>
<dbReference type="PANTHER" id="PTHR43189:SF1">
    <property type="entry name" value="ZINC-TYPE ALCOHOL DEHYDROGENASE-LIKE PROTEIN C1198.01"/>
    <property type="match status" value="1"/>
</dbReference>
<dbReference type="EMBL" id="JAAONZ010000009">
    <property type="protein sequence ID" value="NHO66379.1"/>
    <property type="molecule type" value="Genomic_DNA"/>
</dbReference>
<organism evidence="4 5">
    <name type="scientific">Pseudomaricurvus hydrocarbonicus</name>
    <dbReference type="NCBI Taxonomy" id="1470433"/>
    <lineage>
        <taxon>Bacteria</taxon>
        <taxon>Pseudomonadati</taxon>
        <taxon>Pseudomonadota</taxon>
        <taxon>Gammaproteobacteria</taxon>
        <taxon>Cellvibrionales</taxon>
        <taxon>Cellvibrionaceae</taxon>
        <taxon>Pseudomaricurvus</taxon>
    </lineage>
</organism>
<evidence type="ECO:0000313" key="5">
    <source>
        <dbReference type="Proteomes" id="UP000787472"/>
    </source>
</evidence>
<dbReference type="Gene3D" id="3.40.50.720">
    <property type="entry name" value="NAD(P)-binding Rossmann-like Domain"/>
    <property type="match status" value="1"/>
</dbReference>
<dbReference type="InterPro" id="IPR036291">
    <property type="entry name" value="NAD(P)-bd_dom_sf"/>
</dbReference>
<dbReference type="Pfam" id="PF00107">
    <property type="entry name" value="ADH_zinc_N"/>
    <property type="match status" value="1"/>
</dbReference>
<accession>A0A9E5JW64</accession>
<evidence type="ECO:0000259" key="3">
    <source>
        <dbReference type="Pfam" id="PF08240"/>
    </source>
</evidence>
<evidence type="ECO:0000313" key="4">
    <source>
        <dbReference type="EMBL" id="NHO66379.1"/>
    </source>
</evidence>
<dbReference type="Gene3D" id="3.90.180.10">
    <property type="entry name" value="Medium-chain alcohol dehydrogenases, catalytic domain"/>
    <property type="match status" value="1"/>
</dbReference>
<protein>
    <submittedName>
        <fullName evidence="4">Zinc-binding dehydrogenase</fullName>
    </submittedName>
</protein>
<dbReference type="InterPro" id="IPR011032">
    <property type="entry name" value="GroES-like_sf"/>
</dbReference>
<dbReference type="RefSeq" id="WP_167187073.1">
    <property type="nucleotide sequence ID" value="NZ_JAAONZ010000009.1"/>
</dbReference>
<gene>
    <name evidence="4" type="ORF">G8770_12600</name>
</gene>
<evidence type="ECO:0000259" key="2">
    <source>
        <dbReference type="Pfam" id="PF00107"/>
    </source>
</evidence>
<dbReference type="SUPFAM" id="SSF51735">
    <property type="entry name" value="NAD(P)-binding Rossmann-fold domains"/>
    <property type="match status" value="1"/>
</dbReference>
<dbReference type="Proteomes" id="UP000787472">
    <property type="component" value="Unassembled WGS sequence"/>
</dbReference>
<reference evidence="4" key="1">
    <citation type="submission" date="2020-03" db="EMBL/GenBank/DDBJ databases">
        <authorList>
            <person name="Guo F."/>
        </authorList>
    </citation>
    <scope>NUCLEOTIDE SEQUENCE</scope>
    <source>
        <strain evidence="4">JCM 30134</strain>
    </source>
</reference>
<dbReference type="InterPro" id="IPR013149">
    <property type="entry name" value="ADH-like_C"/>
</dbReference>
<dbReference type="Pfam" id="PF08240">
    <property type="entry name" value="ADH_N"/>
    <property type="match status" value="1"/>
</dbReference>
<feature type="domain" description="Alcohol dehydrogenase-like N-terminal" evidence="3">
    <location>
        <begin position="26"/>
        <end position="139"/>
    </location>
</feature>
<dbReference type="SUPFAM" id="SSF50129">
    <property type="entry name" value="GroES-like"/>
    <property type="match status" value="1"/>
</dbReference>
<keyword evidence="1" id="KW-0560">Oxidoreductase</keyword>
<dbReference type="AlphaFoldDB" id="A0A9E5JW64"/>
<comment type="caution">
    <text evidence="4">The sequence shown here is derived from an EMBL/GenBank/DDBJ whole genome shotgun (WGS) entry which is preliminary data.</text>
</comment>
<name>A0A9E5JW64_9GAMM</name>
<dbReference type="CDD" id="cd08262">
    <property type="entry name" value="Zn_ADH8"/>
    <property type="match status" value="1"/>
</dbReference>
<dbReference type="PANTHER" id="PTHR43189">
    <property type="entry name" value="ZINC-TYPE ALCOHOL DEHYDROGENASE-LIKE PROTEIN C1198.01-RELATED"/>
    <property type="match status" value="1"/>
</dbReference>
<evidence type="ECO:0000256" key="1">
    <source>
        <dbReference type="ARBA" id="ARBA00023002"/>
    </source>
</evidence>
<proteinExistence type="predicted"/>
<keyword evidence="5" id="KW-1185">Reference proteome</keyword>
<feature type="domain" description="Alcohol dehydrogenase-like C-terminal" evidence="2">
    <location>
        <begin position="177"/>
        <end position="304"/>
    </location>
</feature>
<sequence>MTQMNSLVMRDGAIHLETTDVPVPASGQVLVKSLACGICGSDLHLTRHYKEIFEFYKLLGMMSDQQDEHTSIMLGHEYCAEIVSYGPETQQTLPLGSKVTSVPFLMTQNNAAIGVTPGLSGAYSEYFIMDEVLLLPVPDHVPAAAAALTEPLAVGLHSVNRSGIEADDVALVTGCGPIGLAVISALHQRGIKNIIASDMQAEKLAMAESFGAQHVVNPKDQDEMQLAASVAGDRKVVIFECIGIPRIIKDFIERCPPKSTLVVTGIHTSESSVNYAYATVKELDLKFSYYYTPEEFAECLSAIADGKVHWQSLLTAKVGIDGVNEAFEVLSGGSDQIKVIIEPWRTGKLEAQ</sequence>
<dbReference type="InterPro" id="IPR013154">
    <property type="entry name" value="ADH-like_N"/>
</dbReference>